<comment type="caution">
    <text evidence="1">The sequence shown here is derived from an EMBL/GenBank/DDBJ whole genome shotgun (WGS) entry which is preliminary data.</text>
</comment>
<name>A0A0F9QM87_9ZZZZ</name>
<evidence type="ECO:0000313" key="1">
    <source>
        <dbReference type="EMBL" id="KKN38122.1"/>
    </source>
</evidence>
<accession>A0A0F9QM87</accession>
<gene>
    <name evidence="1" type="ORF">LCGC14_0756780</name>
</gene>
<proteinExistence type="predicted"/>
<feature type="non-terminal residue" evidence="1">
    <location>
        <position position="1"/>
    </location>
</feature>
<sequence>GQKRIFDYYENTNKFVDHYAKVLQKKGYNYGKLILPHDGKARNKTDGGSYKKSFEDLGYKVHVNERISDKDISITVLADALPNYYFDEERCRDGLEALDHYRREYDEENRIYRENPLHDWSSHPCDSLQEMAKADKSGLLGSGSTVTLTQINKWQKAYSRTG</sequence>
<dbReference type="AlphaFoldDB" id="A0A0F9QM87"/>
<protein>
    <submittedName>
        <fullName evidence="1">Uncharacterized protein</fullName>
    </submittedName>
</protein>
<organism evidence="1">
    <name type="scientific">marine sediment metagenome</name>
    <dbReference type="NCBI Taxonomy" id="412755"/>
    <lineage>
        <taxon>unclassified sequences</taxon>
        <taxon>metagenomes</taxon>
        <taxon>ecological metagenomes</taxon>
    </lineage>
</organism>
<dbReference type="Gene3D" id="3.30.420.280">
    <property type="match status" value="1"/>
</dbReference>
<dbReference type="EMBL" id="LAZR01001851">
    <property type="protein sequence ID" value="KKN38122.1"/>
    <property type="molecule type" value="Genomic_DNA"/>
</dbReference>
<reference evidence="1" key="1">
    <citation type="journal article" date="2015" name="Nature">
        <title>Complex archaea that bridge the gap between prokaryotes and eukaryotes.</title>
        <authorList>
            <person name="Spang A."/>
            <person name="Saw J.H."/>
            <person name="Jorgensen S.L."/>
            <person name="Zaremba-Niedzwiedzka K."/>
            <person name="Martijn J."/>
            <person name="Lind A.E."/>
            <person name="van Eijk R."/>
            <person name="Schleper C."/>
            <person name="Guy L."/>
            <person name="Ettema T.J."/>
        </authorList>
    </citation>
    <scope>NUCLEOTIDE SEQUENCE</scope>
</reference>